<organism evidence="1">
    <name type="scientific">Ophidiomyces ophidiicola</name>
    <dbReference type="NCBI Taxonomy" id="1387563"/>
    <lineage>
        <taxon>Eukaryota</taxon>
        <taxon>Fungi</taxon>
        <taxon>Dikarya</taxon>
        <taxon>Ascomycota</taxon>
        <taxon>Pezizomycotina</taxon>
        <taxon>Eurotiomycetes</taxon>
        <taxon>Eurotiomycetidae</taxon>
        <taxon>Onygenales</taxon>
        <taxon>Onygenaceae</taxon>
        <taxon>Ophidiomyces</taxon>
    </lineage>
</organism>
<accession>A0ACB8UT70</accession>
<name>A0ACB8UT70_9EURO</name>
<protein>
    <submittedName>
        <fullName evidence="1">Uncharacterized protein</fullName>
    </submittedName>
</protein>
<evidence type="ECO:0000313" key="1">
    <source>
        <dbReference type="EMBL" id="KAI2383369.1"/>
    </source>
</evidence>
<gene>
    <name evidence="1" type="ORF">LOY88_005337</name>
</gene>
<reference evidence="1" key="1">
    <citation type="journal article" date="2022" name="bioRxiv">
        <title>Population genetic analysis of Ophidiomyces ophidiicola, the causative agent of snake fungal disease, indicates recent introductions to the USA.</title>
        <authorList>
            <person name="Ladner J.T."/>
            <person name="Palmer J.M."/>
            <person name="Ettinger C.L."/>
            <person name="Stajich J.E."/>
            <person name="Farrell T.M."/>
            <person name="Glorioso B.M."/>
            <person name="Lawson B."/>
            <person name="Price S.J."/>
            <person name="Stengle A.G."/>
            <person name="Grear D.A."/>
            <person name="Lorch J.M."/>
        </authorList>
    </citation>
    <scope>NUCLEOTIDE SEQUENCE</scope>
    <source>
        <strain evidence="1">NWHC 24266-5</strain>
    </source>
</reference>
<sequence length="384" mass="43292">MPRLLPTLLRRAYSFNPLLPLLLRECRDLASARNELRWLQEHVHSLNAANIRGERWRQRKLRLMVQDRSRGKPLQYILGDQPFGELEILCRKGVLIPRPETESYTLRVARLILSRLRTNVPLTTPFRILDLCTGTGCIPLLLHSLLAPSIPNLTIVGIDISKQALALAKTNLEYNICRGHLLPRARQDVHFHQADVLDDGATCGNNASPRLQSVLSKFISLEDRHKARAQSTQWDILISNPPYISPIEFRNGTTKRSVRLYEPSLALVPPPLMPNSETRGIIMTELEKQSLITTRQDLFYPRLLGISQQINPTLTVLECGDLAQANRIVDLVRKESCIGRFMDAVVWSCEVFVDSGFSDADEQEGARAIAIASRQDSSSLLGLK</sequence>
<proteinExistence type="predicted"/>
<dbReference type="EMBL" id="JALBCA010000092">
    <property type="protein sequence ID" value="KAI2383369.1"/>
    <property type="molecule type" value="Genomic_DNA"/>
</dbReference>
<comment type="caution">
    <text evidence="1">The sequence shown here is derived from an EMBL/GenBank/DDBJ whole genome shotgun (WGS) entry which is preliminary data.</text>
</comment>